<protein>
    <submittedName>
        <fullName evidence="7">Zn(II)2Cys6 transcription factor (Eurofung)</fullName>
    </submittedName>
</protein>
<evidence type="ECO:0000256" key="3">
    <source>
        <dbReference type="ARBA" id="ARBA00023163"/>
    </source>
</evidence>
<evidence type="ECO:0000256" key="1">
    <source>
        <dbReference type="ARBA" id="ARBA00023015"/>
    </source>
</evidence>
<dbReference type="eggNOG" id="ENOG502SNQY">
    <property type="taxonomic scope" value="Eukaryota"/>
</dbReference>
<dbReference type="GO" id="GO:0006357">
    <property type="term" value="P:regulation of transcription by RNA polymerase II"/>
    <property type="evidence" value="ECO:0000318"/>
    <property type="project" value="GO_Central"/>
</dbReference>
<accession>C8VR78</accession>
<feature type="region of interest" description="Disordered" evidence="5">
    <location>
        <begin position="1"/>
        <end position="23"/>
    </location>
</feature>
<name>C8VR78_EMENI</name>
<reference evidence="8" key="1">
    <citation type="journal article" date="2005" name="Nature">
        <title>Sequencing of Aspergillus nidulans and comparative analysis with A. fumigatus and A. oryzae.</title>
        <authorList>
            <person name="Galagan J.E."/>
            <person name="Calvo S.E."/>
            <person name="Cuomo C."/>
            <person name="Ma L.J."/>
            <person name="Wortman J.R."/>
            <person name="Batzoglou S."/>
            <person name="Lee S.I."/>
            <person name="Basturkmen M."/>
            <person name="Spevak C.C."/>
            <person name="Clutterbuck J."/>
            <person name="Kapitonov V."/>
            <person name="Jurka J."/>
            <person name="Scazzocchio C."/>
            <person name="Farman M."/>
            <person name="Butler J."/>
            <person name="Purcell S."/>
            <person name="Harris S."/>
            <person name="Braus G.H."/>
            <person name="Draht O."/>
            <person name="Busch S."/>
            <person name="D'Enfert C."/>
            <person name="Bouchier C."/>
            <person name="Goldman G.H."/>
            <person name="Bell-Pedersen D."/>
            <person name="Griffiths-Jones S."/>
            <person name="Doonan J.H."/>
            <person name="Yu J."/>
            <person name="Vienken K."/>
            <person name="Pain A."/>
            <person name="Freitag M."/>
            <person name="Selker E.U."/>
            <person name="Archer D.B."/>
            <person name="Penalva M.A."/>
            <person name="Oakley B.R."/>
            <person name="Momany M."/>
            <person name="Tanaka T."/>
            <person name="Kumagai T."/>
            <person name="Asai K."/>
            <person name="Machida M."/>
            <person name="Nierman W.C."/>
            <person name="Denning D.W."/>
            <person name="Caddick M."/>
            <person name="Hynes M."/>
            <person name="Paoletti M."/>
            <person name="Fischer R."/>
            <person name="Miller B."/>
            <person name="Dyer P."/>
            <person name="Sachs M.S."/>
            <person name="Osmani S.A."/>
            <person name="Birren B.W."/>
        </authorList>
    </citation>
    <scope>NUCLEOTIDE SEQUENCE [LARGE SCALE GENOMIC DNA]</scope>
    <source>
        <strain evidence="8">FGSC A4 / ATCC 38163 / CBS 112.46 / NRRL 194 / M139</strain>
    </source>
</reference>
<dbReference type="PANTHER" id="PTHR47784:SF7">
    <property type="entry name" value="ZN(II)2CYS6 TRANSCRIPTION FACTOR (EUROFUNG)"/>
    <property type="match status" value="1"/>
</dbReference>
<proteinExistence type="predicted"/>
<dbReference type="AlphaFoldDB" id="C8VR78"/>
<dbReference type="Pfam" id="PF00172">
    <property type="entry name" value="Zn_clus"/>
    <property type="match status" value="1"/>
</dbReference>
<gene>
    <name evidence="7" type="ORF">ANIA_09373</name>
</gene>
<evidence type="ECO:0000256" key="4">
    <source>
        <dbReference type="ARBA" id="ARBA00023242"/>
    </source>
</evidence>
<dbReference type="GeneID" id="2867935"/>
<dbReference type="InParanoid" id="C8VR78"/>
<organism evidence="7 8">
    <name type="scientific">Emericella nidulans (strain FGSC A4 / ATCC 38163 / CBS 112.46 / NRRL 194 / M139)</name>
    <name type="common">Aspergillus nidulans</name>
    <dbReference type="NCBI Taxonomy" id="227321"/>
    <lineage>
        <taxon>Eukaryota</taxon>
        <taxon>Fungi</taxon>
        <taxon>Dikarya</taxon>
        <taxon>Ascomycota</taxon>
        <taxon>Pezizomycotina</taxon>
        <taxon>Eurotiomycetes</taxon>
        <taxon>Eurotiomycetidae</taxon>
        <taxon>Eurotiales</taxon>
        <taxon>Aspergillaceae</taxon>
        <taxon>Aspergillus</taxon>
        <taxon>Aspergillus subgen. Nidulantes</taxon>
    </lineage>
</organism>
<dbReference type="STRING" id="227321.C8VR78"/>
<dbReference type="GO" id="GO:0003677">
    <property type="term" value="F:DNA binding"/>
    <property type="evidence" value="ECO:0007669"/>
    <property type="project" value="UniProtKB-KW"/>
</dbReference>
<feature type="domain" description="Zn(2)-C6 fungal-type" evidence="6">
    <location>
        <begin position="26"/>
        <end position="56"/>
    </location>
</feature>
<evidence type="ECO:0000256" key="2">
    <source>
        <dbReference type="ARBA" id="ARBA00023125"/>
    </source>
</evidence>
<dbReference type="KEGG" id="ani:ANIA_09373"/>
<dbReference type="InterPro" id="IPR021858">
    <property type="entry name" value="Fun_TF"/>
</dbReference>
<dbReference type="PROSITE" id="PS50048">
    <property type="entry name" value="ZN2_CY6_FUNGAL_2"/>
    <property type="match status" value="1"/>
</dbReference>
<dbReference type="OMA" id="QETHPAC"/>
<dbReference type="EMBL" id="BN001308">
    <property type="protein sequence ID" value="CBF87493.1"/>
    <property type="molecule type" value="Genomic_DNA"/>
</dbReference>
<keyword evidence="2" id="KW-0238">DNA-binding</keyword>
<dbReference type="RefSeq" id="XP_050468970.1">
    <property type="nucleotide sequence ID" value="XM_050613131.1"/>
</dbReference>
<evidence type="ECO:0000313" key="7">
    <source>
        <dbReference type="EMBL" id="CBF87493.1"/>
    </source>
</evidence>
<evidence type="ECO:0000259" key="6">
    <source>
        <dbReference type="PROSITE" id="PS50048"/>
    </source>
</evidence>
<dbReference type="Pfam" id="PF11951">
    <property type="entry name" value="Fungal_trans_2"/>
    <property type="match status" value="1"/>
</dbReference>
<reference evidence="8" key="2">
    <citation type="journal article" date="2009" name="Fungal Genet. Biol.">
        <title>The 2008 update of the Aspergillus nidulans genome annotation: a community effort.</title>
        <authorList>
            <person name="Wortman J.R."/>
            <person name="Gilsenan J.M."/>
            <person name="Joardar V."/>
            <person name="Deegan J."/>
            <person name="Clutterbuck J."/>
            <person name="Andersen M.R."/>
            <person name="Archer D."/>
            <person name="Bencina M."/>
            <person name="Braus G."/>
            <person name="Coutinho P."/>
            <person name="von Dohren H."/>
            <person name="Doonan J."/>
            <person name="Driessen A.J."/>
            <person name="Durek P."/>
            <person name="Espeso E."/>
            <person name="Fekete E."/>
            <person name="Flipphi M."/>
            <person name="Estrada C.G."/>
            <person name="Geysens S."/>
            <person name="Goldman G."/>
            <person name="de Groot P.W."/>
            <person name="Hansen K."/>
            <person name="Harris S.D."/>
            <person name="Heinekamp T."/>
            <person name="Helmstaedt K."/>
            <person name="Henrissat B."/>
            <person name="Hofmann G."/>
            <person name="Homan T."/>
            <person name="Horio T."/>
            <person name="Horiuchi H."/>
            <person name="James S."/>
            <person name="Jones M."/>
            <person name="Karaffa L."/>
            <person name="Karanyi Z."/>
            <person name="Kato M."/>
            <person name="Keller N."/>
            <person name="Kelly D.E."/>
            <person name="Kiel J.A."/>
            <person name="Kim J.M."/>
            <person name="van der Klei I.J."/>
            <person name="Klis F.M."/>
            <person name="Kovalchuk A."/>
            <person name="Krasevec N."/>
            <person name="Kubicek C.P."/>
            <person name="Liu B."/>
            <person name="Maccabe A."/>
            <person name="Meyer V."/>
            <person name="Mirabito P."/>
            <person name="Miskei M."/>
            <person name="Mos M."/>
            <person name="Mullins J."/>
            <person name="Nelson D.R."/>
            <person name="Nielsen J."/>
            <person name="Oakley B.R."/>
            <person name="Osmani S.A."/>
            <person name="Pakula T."/>
            <person name="Paszewski A."/>
            <person name="Paulsen I."/>
            <person name="Pilsyk S."/>
            <person name="Pocsi I."/>
            <person name="Punt P.J."/>
            <person name="Ram A.F."/>
            <person name="Ren Q."/>
            <person name="Robellet X."/>
            <person name="Robson G."/>
            <person name="Seiboth B."/>
            <person name="van Solingen P."/>
            <person name="Specht T."/>
            <person name="Sun J."/>
            <person name="Taheri-Talesh N."/>
            <person name="Takeshita N."/>
            <person name="Ussery D."/>
            <person name="vanKuyk P.A."/>
            <person name="Visser H."/>
            <person name="van de Vondervoort P.J."/>
            <person name="de Vries R.P."/>
            <person name="Walton J."/>
            <person name="Xiang X."/>
            <person name="Xiong Y."/>
            <person name="Zeng A.P."/>
            <person name="Brandt B.W."/>
            <person name="Cornell M.J."/>
            <person name="van den Hondel C.A."/>
            <person name="Visser J."/>
            <person name="Oliver S.G."/>
            <person name="Turner G."/>
        </authorList>
    </citation>
    <scope>GENOME REANNOTATION</scope>
    <source>
        <strain evidence="8">FGSC A4 / ATCC 38163 / CBS 112.46 / NRRL 194 / M139</strain>
    </source>
</reference>
<keyword evidence="1" id="KW-0805">Transcription regulation</keyword>
<dbReference type="CDD" id="cd00067">
    <property type="entry name" value="GAL4"/>
    <property type="match status" value="1"/>
</dbReference>
<dbReference type="InterPro" id="IPR053157">
    <property type="entry name" value="Sterol_Uptake_Regulator"/>
</dbReference>
<dbReference type="Proteomes" id="UP000000560">
    <property type="component" value="Chromosome VIII"/>
</dbReference>
<dbReference type="OrthoDB" id="416217at2759"/>
<dbReference type="GO" id="GO:0008270">
    <property type="term" value="F:zinc ion binding"/>
    <property type="evidence" value="ECO:0007669"/>
    <property type="project" value="InterPro"/>
</dbReference>
<keyword evidence="4" id="KW-0539">Nucleus</keyword>
<evidence type="ECO:0000313" key="8">
    <source>
        <dbReference type="Proteomes" id="UP000000560"/>
    </source>
</evidence>
<dbReference type="PROSITE" id="PS00463">
    <property type="entry name" value="ZN2_CY6_FUNGAL_1"/>
    <property type="match status" value="1"/>
</dbReference>
<dbReference type="GO" id="GO:0001228">
    <property type="term" value="F:DNA-binding transcription activator activity, RNA polymerase II-specific"/>
    <property type="evidence" value="ECO:0000318"/>
    <property type="project" value="GO_Central"/>
</dbReference>
<dbReference type="HOGENOM" id="CLU_027371_1_1_1"/>
<dbReference type="PANTHER" id="PTHR47784">
    <property type="entry name" value="STEROL UPTAKE CONTROL PROTEIN 2"/>
    <property type="match status" value="1"/>
</dbReference>
<dbReference type="VEuPathDB" id="FungiDB:AN9373"/>
<dbReference type="InterPro" id="IPR036864">
    <property type="entry name" value="Zn2-C6_fun-type_DNA-bd_sf"/>
</dbReference>
<sequence>MLNVSPPEAQTQTNRLKRPHTKSRRGCYNCKNRRIKCSEAKPACGNCIFKELECVYPPPPRTEPYAVVQNHRTSTSVSLNAERSSSPSASLLSARIKATSFSGDDLRFWHHFLVDARPHLPFGDEGTWISTIPAFAHDCPPLLHSILSLGASHCALITSNSHGRQYHELAIAHRGKALKALSTTLSKGQSCTVLEMDGALATCYTLTFQAHHMADGVIDFAVMVRGCGLVTDWYFEQSRESMIFKLKSQGEMLEMITSWLPGEMQAVTEALTVRACMQSLEALRLHLDSPAHVSFYHTLKTAYEALLLSQRQAFIALAGIYMSWKEMSNSEFMAFVKPDNHISRALFMHYITIDTFMRPVYFELSHQRGIANTGGHFLIYRWAEEIYTALPREMKNLVRDLVSYIAFDLLPEVEKHKRQFPQWLHELQGFTEWLGRRLPLDMKEMYNI</sequence>
<dbReference type="SMART" id="SM00066">
    <property type="entry name" value="GAL4"/>
    <property type="match status" value="1"/>
</dbReference>
<dbReference type="InterPro" id="IPR001138">
    <property type="entry name" value="Zn2Cys6_DnaBD"/>
</dbReference>
<evidence type="ECO:0000256" key="5">
    <source>
        <dbReference type="SAM" id="MobiDB-lite"/>
    </source>
</evidence>
<keyword evidence="3" id="KW-0804">Transcription</keyword>
<dbReference type="Gene3D" id="4.10.240.10">
    <property type="entry name" value="Zn(2)-C6 fungal-type DNA-binding domain"/>
    <property type="match status" value="1"/>
</dbReference>
<keyword evidence="8" id="KW-1185">Reference proteome</keyword>
<dbReference type="SUPFAM" id="SSF57701">
    <property type="entry name" value="Zn2/Cys6 DNA-binding domain"/>
    <property type="match status" value="1"/>
</dbReference>